<dbReference type="VEuPathDB" id="FungiDB:BTJ68_10007"/>
<keyword evidence="9 10" id="KW-0544">Nucleosome core</keyword>
<evidence type="ECO:0000256" key="1">
    <source>
        <dbReference type="ARBA" id="ARBA00002001"/>
    </source>
</evidence>
<evidence type="ECO:0000256" key="6">
    <source>
        <dbReference type="ARBA" id="ARBA00022454"/>
    </source>
</evidence>
<dbReference type="GO" id="GO:0030527">
    <property type="term" value="F:structural constituent of chromatin"/>
    <property type="evidence" value="ECO:0007669"/>
    <property type="project" value="InterPro"/>
</dbReference>
<evidence type="ECO:0000256" key="11">
    <source>
        <dbReference type="SAM" id="MobiDB-lite"/>
    </source>
</evidence>
<keyword evidence="7 10" id="KW-0238">DNA-binding</keyword>
<dbReference type="SMART" id="SM00417">
    <property type="entry name" value="H4"/>
    <property type="match status" value="1"/>
</dbReference>
<evidence type="ECO:0000313" key="12">
    <source>
        <dbReference type="EMBL" id="RMY30881.1"/>
    </source>
</evidence>
<organism evidence="12 13">
    <name type="scientific">Hortaea werneckii</name>
    <name type="common">Black yeast</name>
    <name type="synonym">Cladosporium werneckii</name>
    <dbReference type="NCBI Taxonomy" id="91943"/>
    <lineage>
        <taxon>Eukaryota</taxon>
        <taxon>Fungi</taxon>
        <taxon>Dikarya</taxon>
        <taxon>Ascomycota</taxon>
        <taxon>Pezizomycotina</taxon>
        <taxon>Dothideomycetes</taxon>
        <taxon>Dothideomycetidae</taxon>
        <taxon>Mycosphaerellales</taxon>
        <taxon>Teratosphaeriaceae</taxon>
        <taxon>Hortaea</taxon>
    </lineage>
</organism>
<dbReference type="GO" id="GO:0000786">
    <property type="term" value="C:nucleosome"/>
    <property type="evidence" value="ECO:0007669"/>
    <property type="project" value="UniProtKB-KW"/>
</dbReference>
<dbReference type="Gene3D" id="1.10.20.10">
    <property type="entry name" value="Histone, subunit A"/>
    <property type="match status" value="1"/>
</dbReference>
<dbReference type="FunFam" id="1.10.20.10:FF:000012">
    <property type="entry name" value="Histone H4"/>
    <property type="match status" value="1"/>
</dbReference>
<feature type="compositionally biased region" description="Gly residues" evidence="11">
    <location>
        <begin position="22"/>
        <end position="34"/>
    </location>
</feature>
<dbReference type="PANTHER" id="PTHR10484">
    <property type="entry name" value="HISTONE H4"/>
    <property type="match status" value="1"/>
</dbReference>
<gene>
    <name evidence="12" type="ORF">D0866_07688</name>
</gene>
<dbReference type="GO" id="GO:0005634">
    <property type="term" value="C:nucleus"/>
    <property type="evidence" value="ECO:0007669"/>
    <property type="project" value="UniProtKB-SubCell"/>
</dbReference>
<reference evidence="12 13" key="1">
    <citation type="journal article" date="2018" name="BMC Genomics">
        <title>Genomic evidence for intraspecific hybridization in a clonal and extremely halotolerant yeast.</title>
        <authorList>
            <person name="Gostincar C."/>
            <person name="Stajich J.E."/>
            <person name="Zupancic J."/>
            <person name="Zalar P."/>
            <person name="Gunde-Cimerman N."/>
        </authorList>
    </citation>
    <scope>NUCLEOTIDE SEQUENCE [LARGE SCALE GENOMIC DNA]</scope>
    <source>
        <strain evidence="12 13">EXF-6651</strain>
    </source>
</reference>
<dbReference type="SUPFAM" id="SSF47113">
    <property type="entry name" value="Histone-fold"/>
    <property type="match status" value="1"/>
</dbReference>
<evidence type="ECO:0000256" key="10">
    <source>
        <dbReference type="RuleBase" id="RU000528"/>
    </source>
</evidence>
<accession>A0A3M7ATT6</accession>
<protein>
    <recommendedName>
        <fullName evidence="10">Histone H4</fullName>
    </recommendedName>
</protein>
<name>A0A3M7ATT6_HORWE</name>
<feature type="region of interest" description="Disordered" evidence="11">
    <location>
        <begin position="1"/>
        <end position="39"/>
    </location>
</feature>
<comment type="similarity">
    <text evidence="4 10">Belongs to the histone H4 family.</text>
</comment>
<comment type="subunit">
    <text evidence="5 10">The nucleosome is a histone octamer containing two molecules each of H2A, H2B, H3 and H4 assembled in one H3-H4 heterotetramer and two H2A-H2B heterodimers. The octamer wraps approximately 147 bp of DNA.</text>
</comment>
<comment type="function">
    <text evidence="1 10">Core component of nucleosome. Nucleosomes wrap and compact DNA into chromatin, limiting DNA accessibility to the cellular machineries which require DNA as a template. Histones thereby play a central role in transcription regulation, DNA repair, DNA replication and chromosomal stability. DNA accessibility is regulated via a complex set of post-translational modifications of histones, also called histone code, and nucleosome remodeling.</text>
</comment>
<proteinExistence type="inferred from homology"/>
<dbReference type="AlphaFoldDB" id="A0A3M7ATT6"/>
<sequence>MARQLVRSDVSGSQALPSGRGKTLGGKGGKGLGIARGKTAKRHRKVLRDNIQGITRPDIRRLARRGGVKRVSAHIYDDVRQVLRAHLERVLRDVCAVVETCGRKTVCTSDVVFTLQRLGRTLYSVIHGSAAVLMPGRDSEIQSAKGSATVVVDRMAARIS</sequence>
<dbReference type="InterPro" id="IPR001951">
    <property type="entry name" value="Histone_H4"/>
</dbReference>
<evidence type="ECO:0000256" key="9">
    <source>
        <dbReference type="ARBA" id="ARBA00023269"/>
    </source>
</evidence>
<dbReference type="Proteomes" id="UP000276864">
    <property type="component" value="Unassembled WGS sequence"/>
</dbReference>
<evidence type="ECO:0000256" key="7">
    <source>
        <dbReference type="ARBA" id="ARBA00023125"/>
    </source>
</evidence>
<evidence type="ECO:0000256" key="4">
    <source>
        <dbReference type="ARBA" id="ARBA00006564"/>
    </source>
</evidence>
<evidence type="ECO:0000313" key="13">
    <source>
        <dbReference type="Proteomes" id="UP000276864"/>
    </source>
</evidence>
<keyword evidence="6 10" id="KW-0158">Chromosome</keyword>
<dbReference type="PRINTS" id="PR00623">
    <property type="entry name" value="HISTONEH4"/>
</dbReference>
<evidence type="ECO:0000256" key="5">
    <source>
        <dbReference type="ARBA" id="ARBA00011538"/>
    </source>
</evidence>
<evidence type="ECO:0000256" key="3">
    <source>
        <dbReference type="ARBA" id="ARBA00004286"/>
    </source>
</evidence>
<comment type="subcellular location">
    <subcellularLocation>
        <location evidence="3">Chromosome</location>
    </subcellularLocation>
    <subcellularLocation>
        <location evidence="2">Nucleus</location>
    </subcellularLocation>
</comment>
<dbReference type="GO" id="GO:0003677">
    <property type="term" value="F:DNA binding"/>
    <property type="evidence" value="ECO:0007669"/>
    <property type="project" value="UniProtKB-KW"/>
</dbReference>
<keyword evidence="8 10" id="KW-0539">Nucleus</keyword>
<dbReference type="InterPro" id="IPR009072">
    <property type="entry name" value="Histone-fold"/>
</dbReference>
<dbReference type="CDD" id="cd22912">
    <property type="entry name" value="HFD_H4"/>
    <property type="match status" value="1"/>
</dbReference>
<evidence type="ECO:0000256" key="2">
    <source>
        <dbReference type="ARBA" id="ARBA00004123"/>
    </source>
</evidence>
<dbReference type="GO" id="GO:0046982">
    <property type="term" value="F:protein heterodimerization activity"/>
    <property type="evidence" value="ECO:0007669"/>
    <property type="project" value="InterPro"/>
</dbReference>
<evidence type="ECO:0000256" key="8">
    <source>
        <dbReference type="ARBA" id="ARBA00023242"/>
    </source>
</evidence>
<comment type="caution">
    <text evidence="12">The sequence shown here is derived from an EMBL/GenBank/DDBJ whole genome shotgun (WGS) entry which is preliminary data.</text>
</comment>
<dbReference type="EMBL" id="QWIM01000796">
    <property type="protein sequence ID" value="RMY30881.1"/>
    <property type="molecule type" value="Genomic_DNA"/>
</dbReference>